<protein>
    <submittedName>
        <fullName evidence="1">Uncharacterized protein</fullName>
    </submittedName>
</protein>
<gene>
    <name evidence="1" type="ORF">GCM10009544_31850</name>
</gene>
<comment type="caution">
    <text evidence="1">The sequence shown here is derived from an EMBL/GenBank/DDBJ whole genome shotgun (WGS) entry which is preliminary data.</text>
</comment>
<accession>A0ABN1A4C9</accession>
<dbReference type="Proteomes" id="UP001499895">
    <property type="component" value="Unassembled WGS sequence"/>
</dbReference>
<keyword evidence="2" id="KW-1185">Reference proteome</keyword>
<organism evidence="1 2">
    <name type="scientific">Streptomyces stramineus</name>
    <dbReference type="NCBI Taxonomy" id="173861"/>
    <lineage>
        <taxon>Bacteria</taxon>
        <taxon>Bacillati</taxon>
        <taxon>Actinomycetota</taxon>
        <taxon>Actinomycetes</taxon>
        <taxon>Kitasatosporales</taxon>
        <taxon>Streptomycetaceae</taxon>
        <taxon>Streptomyces</taxon>
    </lineage>
</organism>
<reference evidence="1 2" key="1">
    <citation type="journal article" date="2019" name="Int. J. Syst. Evol. Microbiol.">
        <title>The Global Catalogue of Microorganisms (GCM) 10K type strain sequencing project: providing services to taxonomists for standard genome sequencing and annotation.</title>
        <authorList>
            <consortium name="The Broad Institute Genomics Platform"/>
            <consortium name="The Broad Institute Genome Sequencing Center for Infectious Disease"/>
            <person name="Wu L."/>
            <person name="Ma J."/>
        </authorList>
    </citation>
    <scope>NUCLEOTIDE SEQUENCE [LARGE SCALE GENOMIC DNA]</scope>
    <source>
        <strain evidence="1 2">JCM 10649</strain>
    </source>
</reference>
<dbReference type="EMBL" id="BAAAHB010000031">
    <property type="protein sequence ID" value="GAA0467226.1"/>
    <property type="molecule type" value="Genomic_DNA"/>
</dbReference>
<sequence length="63" mass="7038">MQGGHRPARADTRLGEHMREAVDHVEHFTMRETPISVDQSLAARVVPQPPKDSVEKLTHTVPS</sequence>
<name>A0ABN1A4C9_9ACTN</name>
<evidence type="ECO:0000313" key="1">
    <source>
        <dbReference type="EMBL" id="GAA0467226.1"/>
    </source>
</evidence>
<proteinExistence type="predicted"/>
<evidence type="ECO:0000313" key="2">
    <source>
        <dbReference type="Proteomes" id="UP001499895"/>
    </source>
</evidence>